<evidence type="ECO:0000313" key="4">
    <source>
        <dbReference type="Proteomes" id="UP001202831"/>
    </source>
</evidence>
<dbReference type="InterPro" id="IPR045800">
    <property type="entry name" value="HMBD"/>
</dbReference>
<proteinExistence type="predicted"/>
<evidence type="ECO:0000256" key="1">
    <source>
        <dbReference type="SAM" id="SignalP"/>
    </source>
</evidence>
<gene>
    <name evidence="3" type="ORF">L2725_15685</name>
</gene>
<keyword evidence="4" id="KW-1185">Reference proteome</keyword>
<name>A0ABT0N9Q9_9GAMM</name>
<feature type="domain" description="Heavy metal binding" evidence="2">
    <location>
        <begin position="32"/>
        <end position="58"/>
    </location>
</feature>
<dbReference type="Proteomes" id="UP001202831">
    <property type="component" value="Unassembled WGS sequence"/>
</dbReference>
<feature type="chain" id="PRO_5045523647" description="Heavy metal binding domain-containing protein" evidence="1">
    <location>
        <begin position="23"/>
        <end position="134"/>
    </location>
</feature>
<sequence>MKTLINLVLTAFILFSAAPSMAMDHHAAHQGYECPMHLEVTGEKGDSCPKCGMDLEPAAKAATHHCPMCPGVEGHAGDSCHKCGMDLEPKAAYACPMHPEVTGEKGDSCPKCGMDLEATAKGHGHGHMKHHKHH</sequence>
<accession>A0ABT0N9Q9</accession>
<protein>
    <recommendedName>
        <fullName evidence="2">Heavy metal binding domain-containing protein</fullName>
    </recommendedName>
</protein>
<dbReference type="Pfam" id="PF19335">
    <property type="entry name" value="HMBD"/>
    <property type="match status" value="3"/>
</dbReference>
<evidence type="ECO:0000313" key="3">
    <source>
        <dbReference type="EMBL" id="MCL2915201.1"/>
    </source>
</evidence>
<evidence type="ECO:0000259" key="2">
    <source>
        <dbReference type="Pfam" id="PF19335"/>
    </source>
</evidence>
<feature type="domain" description="Heavy metal binding" evidence="2">
    <location>
        <begin position="93"/>
        <end position="117"/>
    </location>
</feature>
<feature type="domain" description="Heavy metal binding" evidence="2">
    <location>
        <begin position="66"/>
        <end position="90"/>
    </location>
</feature>
<dbReference type="EMBL" id="JAKIKT010000006">
    <property type="protein sequence ID" value="MCL2915201.1"/>
    <property type="molecule type" value="Genomic_DNA"/>
</dbReference>
<feature type="signal peptide" evidence="1">
    <location>
        <begin position="1"/>
        <end position="22"/>
    </location>
</feature>
<organism evidence="3 4">
    <name type="scientific">Shewanella corallii</name>
    <dbReference type="NCBI Taxonomy" id="560080"/>
    <lineage>
        <taxon>Bacteria</taxon>
        <taxon>Pseudomonadati</taxon>
        <taxon>Pseudomonadota</taxon>
        <taxon>Gammaproteobacteria</taxon>
        <taxon>Alteromonadales</taxon>
        <taxon>Shewanellaceae</taxon>
        <taxon>Shewanella</taxon>
    </lineage>
</organism>
<dbReference type="RefSeq" id="WP_249249788.1">
    <property type="nucleotide sequence ID" value="NZ_JAKIKT010000006.1"/>
</dbReference>
<comment type="caution">
    <text evidence="3">The sequence shown here is derived from an EMBL/GenBank/DDBJ whole genome shotgun (WGS) entry which is preliminary data.</text>
</comment>
<reference evidence="3 4" key="1">
    <citation type="submission" date="2022-01" db="EMBL/GenBank/DDBJ databases">
        <title>Whole genome-based taxonomy of the Shewanellaceae.</title>
        <authorList>
            <person name="Martin-Rodriguez A.J."/>
        </authorList>
    </citation>
    <scope>NUCLEOTIDE SEQUENCE [LARGE SCALE GENOMIC DNA]</scope>
    <source>
        <strain evidence="3 4">DSM 21332</strain>
    </source>
</reference>
<keyword evidence="1" id="KW-0732">Signal</keyword>